<evidence type="ECO:0000313" key="5">
    <source>
        <dbReference type="Proteomes" id="UP000249873"/>
    </source>
</evidence>
<keyword evidence="5" id="KW-1185">Reference proteome</keyword>
<dbReference type="EMBL" id="CP029480">
    <property type="protein sequence ID" value="AWV99632.1"/>
    <property type="molecule type" value="Genomic_DNA"/>
</dbReference>
<dbReference type="PANTHER" id="PTHR12304:SF4">
    <property type="entry name" value="URIDINE NUCLEOSIDASE"/>
    <property type="match status" value="1"/>
</dbReference>
<name>A0A2Z4GE98_9BACT</name>
<dbReference type="Pfam" id="PF01156">
    <property type="entry name" value="IU_nuc_hydro"/>
    <property type="match status" value="1"/>
</dbReference>
<dbReference type="GO" id="GO:0008477">
    <property type="term" value="F:purine nucleosidase activity"/>
    <property type="evidence" value="ECO:0007669"/>
    <property type="project" value="TreeGrafter"/>
</dbReference>
<dbReference type="KEGG" id="als:DJ013_16210"/>
<dbReference type="GO" id="GO:0005829">
    <property type="term" value="C:cytosol"/>
    <property type="evidence" value="ECO:0007669"/>
    <property type="project" value="TreeGrafter"/>
</dbReference>
<dbReference type="Proteomes" id="UP000249873">
    <property type="component" value="Chromosome"/>
</dbReference>
<evidence type="ECO:0000313" key="4">
    <source>
        <dbReference type="EMBL" id="AWV99632.1"/>
    </source>
</evidence>
<keyword evidence="1 4" id="KW-0378">Hydrolase</keyword>
<gene>
    <name evidence="4" type="ORF">DJ013_16210</name>
</gene>
<proteinExistence type="predicted"/>
<organism evidence="4 5">
    <name type="scientific">Arcticibacterium luteifluviistationis</name>
    <dbReference type="NCBI Taxonomy" id="1784714"/>
    <lineage>
        <taxon>Bacteria</taxon>
        <taxon>Pseudomonadati</taxon>
        <taxon>Bacteroidota</taxon>
        <taxon>Cytophagia</taxon>
        <taxon>Cytophagales</taxon>
        <taxon>Leadbetterellaceae</taxon>
        <taxon>Arcticibacterium</taxon>
    </lineage>
</organism>
<dbReference type="Gene3D" id="3.90.245.10">
    <property type="entry name" value="Ribonucleoside hydrolase-like"/>
    <property type="match status" value="1"/>
</dbReference>
<keyword evidence="2" id="KW-0326">Glycosidase</keyword>
<evidence type="ECO:0000259" key="3">
    <source>
        <dbReference type="Pfam" id="PF01156"/>
    </source>
</evidence>
<dbReference type="GO" id="GO:0006152">
    <property type="term" value="P:purine nucleoside catabolic process"/>
    <property type="evidence" value="ECO:0007669"/>
    <property type="project" value="TreeGrafter"/>
</dbReference>
<dbReference type="PANTHER" id="PTHR12304">
    <property type="entry name" value="INOSINE-URIDINE PREFERRING NUCLEOSIDE HYDROLASE"/>
    <property type="match status" value="1"/>
</dbReference>
<evidence type="ECO:0000256" key="2">
    <source>
        <dbReference type="ARBA" id="ARBA00023295"/>
    </source>
</evidence>
<accession>A0A2Z4GE98</accession>
<evidence type="ECO:0000256" key="1">
    <source>
        <dbReference type="ARBA" id="ARBA00022801"/>
    </source>
</evidence>
<protein>
    <submittedName>
        <fullName evidence="4">Nucleoside hydrolase</fullName>
    </submittedName>
</protein>
<dbReference type="OrthoDB" id="9797882at2"/>
<dbReference type="AlphaFoldDB" id="A0A2Z4GE98"/>
<dbReference type="CDD" id="cd02650">
    <property type="entry name" value="nuc_hydro_CaPnhB"/>
    <property type="match status" value="1"/>
</dbReference>
<dbReference type="RefSeq" id="WP_111373000.1">
    <property type="nucleotide sequence ID" value="NZ_CP029480.1"/>
</dbReference>
<dbReference type="InterPro" id="IPR036452">
    <property type="entry name" value="Ribo_hydro-like"/>
</dbReference>
<dbReference type="SUPFAM" id="SSF53590">
    <property type="entry name" value="Nucleoside hydrolase"/>
    <property type="match status" value="1"/>
</dbReference>
<dbReference type="InterPro" id="IPR001910">
    <property type="entry name" value="Inosine/uridine_hydrolase_dom"/>
</dbReference>
<feature type="domain" description="Inosine/uridine-preferring nucleoside hydrolase" evidence="3">
    <location>
        <begin position="5"/>
        <end position="311"/>
    </location>
</feature>
<sequence length="320" mass="34549">MPQKIIIDTDPGVDDAMAIQFALNSPELEVIGLTTVYGNVNLELTTANALKLLEAAGRGDIPVAKGAAKPLSRPFGGGVAFVHGDDGLGNIFSPESSLKPIAQSAEDFIIEQIKKYPNEIILAPLGPLTNIALALQKAPEIAELVKEVVIMGGNAFWPGNASPAAEANILNDPEAADYVLGACWPMVMIGLDVTETTLLSHKEGQEVRAGSDSELNKMVCDAYVFYEQFNTTNNKIDGSFLHDPSVIAYMIDASIFSGEEYLIRVETQDGLSLGKTWPFIGDEDVLARPASEPWRGRPAVNVMLKVDNERLVTLLKERLK</sequence>
<reference evidence="4 5" key="1">
    <citation type="submission" date="2018-05" db="EMBL/GenBank/DDBJ databases">
        <title>Complete genome sequence of Arcticibacterium luteifluviistationis SM1504T, a cytophagaceae bacterium isolated from Arctic surface seawater.</title>
        <authorList>
            <person name="Li Y."/>
            <person name="Qin Q.-L."/>
        </authorList>
    </citation>
    <scope>NUCLEOTIDE SEQUENCE [LARGE SCALE GENOMIC DNA]</scope>
    <source>
        <strain evidence="4 5">SM1504</strain>
    </source>
</reference>
<dbReference type="InterPro" id="IPR023186">
    <property type="entry name" value="IUNH"/>
</dbReference>